<dbReference type="AlphaFoldDB" id="A0AAN6FB66"/>
<comment type="caution">
    <text evidence="2">The sequence shown here is derived from an EMBL/GenBank/DDBJ whole genome shotgun (WGS) entry which is preliminary data.</text>
</comment>
<evidence type="ECO:0008006" key="4">
    <source>
        <dbReference type="Google" id="ProtNLM"/>
    </source>
</evidence>
<proteinExistence type="predicted"/>
<feature type="compositionally biased region" description="Pro residues" evidence="1">
    <location>
        <begin position="509"/>
        <end position="521"/>
    </location>
</feature>
<evidence type="ECO:0000256" key="1">
    <source>
        <dbReference type="SAM" id="MobiDB-lite"/>
    </source>
</evidence>
<reference evidence="2" key="1">
    <citation type="submission" date="2021-12" db="EMBL/GenBank/DDBJ databases">
        <title>Black yeast isolated from Biological Soil Crust.</title>
        <authorList>
            <person name="Kurbessoian T."/>
        </authorList>
    </citation>
    <scope>NUCLEOTIDE SEQUENCE</scope>
    <source>
        <strain evidence="2">CCFEE 5208</strain>
    </source>
</reference>
<dbReference type="Proteomes" id="UP001168146">
    <property type="component" value="Unassembled WGS sequence"/>
</dbReference>
<organism evidence="2 3">
    <name type="scientific">Friedmanniomyces endolithicus</name>
    <dbReference type="NCBI Taxonomy" id="329885"/>
    <lineage>
        <taxon>Eukaryota</taxon>
        <taxon>Fungi</taxon>
        <taxon>Dikarya</taxon>
        <taxon>Ascomycota</taxon>
        <taxon>Pezizomycotina</taxon>
        <taxon>Dothideomycetes</taxon>
        <taxon>Dothideomycetidae</taxon>
        <taxon>Mycosphaerellales</taxon>
        <taxon>Teratosphaeriaceae</taxon>
        <taxon>Friedmanniomyces</taxon>
    </lineage>
</organism>
<accession>A0AAN6FB66</accession>
<name>A0AAN6FB66_9PEZI</name>
<gene>
    <name evidence="2" type="ORF">LTR82_015150</name>
</gene>
<feature type="region of interest" description="Disordered" evidence="1">
    <location>
        <begin position="490"/>
        <end position="530"/>
    </location>
</feature>
<sequence>MAKLTFDNLSEDVKALIVDRILRPTDLKNVCLVNKQLHALAIKPLYRHVALDLGSAKDTRLSAFLSPHNAGLKHIRQLRLHLAKVRDSCNQKQHAGFATRLVLDFLPGDVLEEFRWDTSDWCPWEPFSADNLLLLYQKQRRIKRLEVMNLDRDVLPAIKKSAQIQETLFSCAKTLALYPENRQMLDLSHHFVERTAELLEELIVHAEFLWPEQRENSRPLPTEQAIDTRELNDSATGPGLLTRTVFSHMMPFETCTPFKKLTSLRLHFVGLRHCADTWCRFIDFTLIQDLRLYHCSGADSLFGQLCKASHLPKRLRSLDLHHKDNDENEALIALDGFLCLVSGIQELIINVKHVKSLPAAAGIARHGKTLQMLSVHASAESPSPLVHVTPPENDAEELVWETEELEKICKACTQLEQLSCAWPLSSLIRTPNELWKAYENAVFSSLKDLVTLHITTFPNNKPSTQLLPKTIYEQLLQCLATRLFDLAAGGSAQSTDTTSTPSSNNGDDPPGPNPPPIPPDGSAPTATPILPNRSKKLRLIAFGISDKIYEREDSKNQLLYLRSTSLSAFGEEKVHAAPIGWCLRQYVEPRSDVLDVVLHRDTKGPWKYGNEALGLSWGEGVDDE</sequence>
<protein>
    <recommendedName>
        <fullName evidence="4">F-box domain-containing protein</fullName>
    </recommendedName>
</protein>
<feature type="compositionally biased region" description="Low complexity" evidence="1">
    <location>
        <begin position="494"/>
        <end position="508"/>
    </location>
</feature>
<evidence type="ECO:0000313" key="3">
    <source>
        <dbReference type="Proteomes" id="UP001168146"/>
    </source>
</evidence>
<dbReference type="EMBL" id="JASUXU010000081">
    <property type="protein sequence ID" value="KAK0309528.1"/>
    <property type="molecule type" value="Genomic_DNA"/>
</dbReference>
<evidence type="ECO:0000313" key="2">
    <source>
        <dbReference type="EMBL" id="KAK0309528.1"/>
    </source>
</evidence>